<dbReference type="InterPro" id="IPR001841">
    <property type="entry name" value="Znf_RING"/>
</dbReference>
<feature type="transmembrane region" description="Helical" evidence="3">
    <location>
        <begin position="20"/>
        <end position="42"/>
    </location>
</feature>
<evidence type="ECO:0000256" key="3">
    <source>
        <dbReference type="SAM" id="Phobius"/>
    </source>
</evidence>
<dbReference type="SUPFAM" id="SSF57850">
    <property type="entry name" value="RING/U-box"/>
    <property type="match status" value="1"/>
</dbReference>
<evidence type="ECO:0000313" key="5">
    <source>
        <dbReference type="EMBL" id="KAK8595843.1"/>
    </source>
</evidence>
<dbReference type="SMART" id="SM00184">
    <property type="entry name" value="RING"/>
    <property type="match status" value="1"/>
</dbReference>
<dbReference type="PANTHER" id="PTHR45676:SF41">
    <property type="entry name" value="RING-H2 FINGER PROTEIN ATL66"/>
    <property type="match status" value="1"/>
</dbReference>
<evidence type="ECO:0000256" key="1">
    <source>
        <dbReference type="PROSITE-ProRule" id="PRU00175"/>
    </source>
</evidence>
<dbReference type="Proteomes" id="UP001472677">
    <property type="component" value="Unassembled WGS sequence"/>
</dbReference>
<dbReference type="CDD" id="cd16461">
    <property type="entry name" value="RING-H2_EL5-like"/>
    <property type="match status" value="1"/>
</dbReference>
<dbReference type="InterPro" id="IPR013083">
    <property type="entry name" value="Znf_RING/FYVE/PHD"/>
</dbReference>
<keyword evidence="6" id="KW-1185">Reference proteome</keyword>
<dbReference type="PROSITE" id="PS50089">
    <property type="entry name" value="ZF_RING_2"/>
    <property type="match status" value="1"/>
</dbReference>
<feature type="domain" description="RING-type" evidence="4">
    <location>
        <begin position="106"/>
        <end position="148"/>
    </location>
</feature>
<dbReference type="EMBL" id="JBBPBM010000002">
    <property type="protein sequence ID" value="KAK8595843.1"/>
    <property type="molecule type" value="Genomic_DNA"/>
</dbReference>
<feature type="region of interest" description="Disordered" evidence="2">
    <location>
        <begin position="227"/>
        <end position="247"/>
    </location>
</feature>
<protein>
    <recommendedName>
        <fullName evidence="4">RING-type domain-containing protein</fullName>
    </recommendedName>
</protein>
<dbReference type="PANTHER" id="PTHR45676">
    <property type="entry name" value="RING-H2 FINGER PROTEIN ATL51-RELATED"/>
    <property type="match status" value="1"/>
</dbReference>
<dbReference type="Pfam" id="PF13639">
    <property type="entry name" value="zf-RING_2"/>
    <property type="match status" value="1"/>
</dbReference>
<keyword evidence="3" id="KW-0812">Transmembrane</keyword>
<sequence length="247" mass="28046">MADTADSAALRGTFDLDSRILFAFLLCVSTVVALVVIFHLYSRCVHRRLRARRRRHEFLGHIHSLGQTTFGDMPLDPVIMNSLPIFRFKQTAQLGEIYHNGKSTECSVCLTVLEDEDMARILPNCRHIFHAECIDKWLSLHSSCPLCRIEAEPWVKPETREGYDVPEFSHGHDCNTITMMLLASLYLWLYRNAVIFATPCADTWSVLLKAREWIASAVAVISSAGPVSSMCSKSDRDPIRRNPPPEW</sequence>
<gene>
    <name evidence="5" type="ORF">V6N12_064352</name>
</gene>
<keyword evidence="3" id="KW-0472">Membrane</keyword>
<comment type="caution">
    <text evidence="5">The sequence shown here is derived from an EMBL/GenBank/DDBJ whole genome shotgun (WGS) entry which is preliminary data.</text>
</comment>
<proteinExistence type="predicted"/>
<reference evidence="5 6" key="1">
    <citation type="journal article" date="2024" name="G3 (Bethesda)">
        <title>Genome assembly of Hibiscus sabdariffa L. provides insights into metabolisms of medicinal natural products.</title>
        <authorList>
            <person name="Kim T."/>
        </authorList>
    </citation>
    <scope>NUCLEOTIDE SEQUENCE [LARGE SCALE GENOMIC DNA]</scope>
    <source>
        <strain evidence="5">TK-2024</strain>
        <tissue evidence="5">Old leaves</tissue>
    </source>
</reference>
<dbReference type="Gene3D" id="3.30.40.10">
    <property type="entry name" value="Zinc/RING finger domain, C3HC4 (zinc finger)"/>
    <property type="match status" value="1"/>
</dbReference>
<keyword evidence="3" id="KW-1133">Transmembrane helix</keyword>
<keyword evidence="1" id="KW-0479">Metal-binding</keyword>
<evidence type="ECO:0000259" key="4">
    <source>
        <dbReference type="PROSITE" id="PS50089"/>
    </source>
</evidence>
<keyword evidence="1" id="KW-0862">Zinc</keyword>
<accession>A0ABR2G5S3</accession>
<keyword evidence="1" id="KW-0863">Zinc-finger</keyword>
<evidence type="ECO:0000313" key="6">
    <source>
        <dbReference type="Proteomes" id="UP001472677"/>
    </source>
</evidence>
<evidence type="ECO:0000256" key="2">
    <source>
        <dbReference type="SAM" id="MobiDB-lite"/>
    </source>
</evidence>
<name>A0ABR2G5S3_9ROSI</name>
<organism evidence="5 6">
    <name type="scientific">Hibiscus sabdariffa</name>
    <name type="common">roselle</name>
    <dbReference type="NCBI Taxonomy" id="183260"/>
    <lineage>
        <taxon>Eukaryota</taxon>
        <taxon>Viridiplantae</taxon>
        <taxon>Streptophyta</taxon>
        <taxon>Embryophyta</taxon>
        <taxon>Tracheophyta</taxon>
        <taxon>Spermatophyta</taxon>
        <taxon>Magnoliopsida</taxon>
        <taxon>eudicotyledons</taxon>
        <taxon>Gunneridae</taxon>
        <taxon>Pentapetalae</taxon>
        <taxon>rosids</taxon>
        <taxon>malvids</taxon>
        <taxon>Malvales</taxon>
        <taxon>Malvaceae</taxon>
        <taxon>Malvoideae</taxon>
        <taxon>Hibiscus</taxon>
    </lineage>
</organism>